<proteinExistence type="predicted"/>
<keyword evidence="1" id="KW-1133">Transmembrane helix</keyword>
<gene>
    <name evidence="2" type="ORF">KCG49_06870</name>
</gene>
<accession>A0A9X1F7R8</accession>
<organism evidence="2 3">
    <name type="scientific">Winogradskyella luteola</name>
    <dbReference type="NCBI Taxonomy" id="2828330"/>
    <lineage>
        <taxon>Bacteria</taxon>
        <taxon>Pseudomonadati</taxon>
        <taxon>Bacteroidota</taxon>
        <taxon>Flavobacteriia</taxon>
        <taxon>Flavobacteriales</taxon>
        <taxon>Flavobacteriaceae</taxon>
        <taxon>Winogradskyella</taxon>
    </lineage>
</organism>
<name>A0A9X1F7R8_9FLAO</name>
<sequence>MIKLKRNDKIGLFFFVAFVISSSLIWLFEERFTKEQWRTNPSQRYQMVDDLIESQILIGKTKGKVILLLGEPYSSSTIEKDIFIYRLGDQPSFFKSRREHLLIIFVNQKVDKVTLALE</sequence>
<evidence type="ECO:0000313" key="3">
    <source>
        <dbReference type="Proteomes" id="UP001138894"/>
    </source>
</evidence>
<dbReference type="RefSeq" id="WP_218545446.1">
    <property type="nucleotide sequence ID" value="NZ_JAGSPD010000004.1"/>
</dbReference>
<evidence type="ECO:0000313" key="2">
    <source>
        <dbReference type="EMBL" id="MBV7268905.1"/>
    </source>
</evidence>
<comment type="caution">
    <text evidence="2">The sequence shown here is derived from an EMBL/GenBank/DDBJ whole genome shotgun (WGS) entry which is preliminary data.</text>
</comment>
<keyword evidence="1" id="KW-0812">Transmembrane</keyword>
<keyword evidence="3" id="KW-1185">Reference proteome</keyword>
<reference evidence="2" key="1">
    <citation type="submission" date="2021-04" db="EMBL/GenBank/DDBJ databases">
        <authorList>
            <person name="Pira H."/>
            <person name="Risdian C."/>
            <person name="Wink J."/>
        </authorList>
    </citation>
    <scope>NUCLEOTIDE SEQUENCE</scope>
    <source>
        <strain evidence="2">WHY3</strain>
    </source>
</reference>
<dbReference type="Proteomes" id="UP001138894">
    <property type="component" value="Unassembled WGS sequence"/>
</dbReference>
<dbReference type="AlphaFoldDB" id="A0A9X1F7R8"/>
<evidence type="ECO:0000256" key="1">
    <source>
        <dbReference type="SAM" id="Phobius"/>
    </source>
</evidence>
<protein>
    <submittedName>
        <fullName evidence="2">Uncharacterized protein</fullName>
    </submittedName>
</protein>
<dbReference type="EMBL" id="JAGSPD010000004">
    <property type="protein sequence ID" value="MBV7268905.1"/>
    <property type="molecule type" value="Genomic_DNA"/>
</dbReference>
<feature type="transmembrane region" description="Helical" evidence="1">
    <location>
        <begin position="12"/>
        <end position="28"/>
    </location>
</feature>
<keyword evidence="1" id="KW-0472">Membrane</keyword>